<evidence type="ECO:0000259" key="4">
    <source>
        <dbReference type="Pfam" id="PF25023"/>
    </source>
</evidence>
<feature type="chain" id="PRO_5020830809" evidence="3">
    <location>
        <begin position="27"/>
        <end position="2893"/>
    </location>
</feature>
<keyword evidence="1" id="KW-0677">Repeat</keyword>
<dbReference type="InterPro" id="IPR050708">
    <property type="entry name" value="T6SS_VgrG/RHS"/>
</dbReference>
<feature type="compositionally biased region" description="Polar residues" evidence="2">
    <location>
        <begin position="2674"/>
        <end position="2694"/>
    </location>
</feature>
<dbReference type="Pfam" id="PF25023">
    <property type="entry name" value="TEN_YD-shell"/>
    <property type="match status" value="1"/>
</dbReference>
<dbReference type="GO" id="GO:0005975">
    <property type="term" value="P:carbohydrate metabolic process"/>
    <property type="evidence" value="ECO:0007669"/>
    <property type="project" value="UniProtKB-ARBA"/>
</dbReference>
<dbReference type="Gene3D" id="2.60.40.10">
    <property type="entry name" value="Immunoglobulins"/>
    <property type="match status" value="1"/>
</dbReference>
<comment type="caution">
    <text evidence="6">The sequence shown here is derived from an EMBL/GenBank/DDBJ whole genome shotgun (WGS) entry which is preliminary data.</text>
</comment>
<dbReference type="Pfam" id="PF25275">
    <property type="entry name" value="Golvesin_C"/>
    <property type="match status" value="2"/>
</dbReference>
<dbReference type="InterPro" id="IPR013783">
    <property type="entry name" value="Ig-like_fold"/>
</dbReference>
<evidence type="ECO:0000256" key="1">
    <source>
        <dbReference type="ARBA" id="ARBA00022737"/>
    </source>
</evidence>
<feature type="domain" description="Golvesin/Xly CBD-like" evidence="5">
    <location>
        <begin position="426"/>
        <end position="557"/>
    </location>
</feature>
<keyword evidence="7" id="KW-1185">Reference proteome</keyword>
<evidence type="ECO:0000313" key="7">
    <source>
        <dbReference type="Proteomes" id="UP000295573"/>
    </source>
</evidence>
<dbReference type="NCBIfam" id="TIGR01643">
    <property type="entry name" value="YD_repeat_2x"/>
    <property type="match status" value="4"/>
</dbReference>
<keyword evidence="3" id="KW-0732">Signal</keyword>
<dbReference type="InterPro" id="IPR033803">
    <property type="entry name" value="CBD-like_Golvesin-Xly"/>
</dbReference>
<proteinExistence type="predicted"/>
<accession>A0A4R2IJS0</accession>
<feature type="region of interest" description="Disordered" evidence="2">
    <location>
        <begin position="2673"/>
        <end position="2694"/>
    </location>
</feature>
<dbReference type="InterPro" id="IPR022385">
    <property type="entry name" value="Rhs_assc_core"/>
</dbReference>
<feature type="region of interest" description="Disordered" evidence="2">
    <location>
        <begin position="2491"/>
        <end position="2527"/>
    </location>
</feature>
<dbReference type="Proteomes" id="UP000295573">
    <property type="component" value="Unassembled WGS sequence"/>
</dbReference>
<dbReference type="NCBIfam" id="NF033679">
    <property type="entry name" value="DNRLRE_dom"/>
    <property type="match status" value="2"/>
</dbReference>
<dbReference type="InterPro" id="IPR056823">
    <property type="entry name" value="TEN-like_YD-shell"/>
</dbReference>
<feature type="region of interest" description="Disordered" evidence="2">
    <location>
        <begin position="2565"/>
        <end position="2584"/>
    </location>
</feature>
<organism evidence="6 7">
    <name type="scientific">Kribbella antiqua</name>
    <dbReference type="NCBI Taxonomy" id="2512217"/>
    <lineage>
        <taxon>Bacteria</taxon>
        <taxon>Bacillati</taxon>
        <taxon>Actinomycetota</taxon>
        <taxon>Actinomycetes</taxon>
        <taxon>Propionibacteriales</taxon>
        <taxon>Kribbellaceae</taxon>
        <taxon>Kribbella</taxon>
    </lineage>
</organism>
<feature type="domain" description="Teneurin-like YD-shell" evidence="4">
    <location>
        <begin position="1526"/>
        <end position="1901"/>
    </location>
</feature>
<dbReference type="PANTHER" id="PTHR32305:SF15">
    <property type="entry name" value="PROTEIN RHSA-RELATED"/>
    <property type="match status" value="1"/>
</dbReference>
<dbReference type="RefSeq" id="WP_132154390.1">
    <property type="nucleotide sequence ID" value="NZ_SLWR01000011.1"/>
</dbReference>
<dbReference type="NCBIfam" id="TIGR03696">
    <property type="entry name" value="Rhs_assc_core"/>
    <property type="match status" value="1"/>
</dbReference>
<name>A0A4R2IJS0_9ACTN</name>
<dbReference type="InterPro" id="IPR006530">
    <property type="entry name" value="YD"/>
</dbReference>
<evidence type="ECO:0000259" key="5">
    <source>
        <dbReference type="Pfam" id="PF25275"/>
    </source>
</evidence>
<dbReference type="OrthoDB" id="3795228at2"/>
<reference evidence="6 7" key="1">
    <citation type="journal article" date="2015" name="Stand. Genomic Sci.">
        <title>Genomic Encyclopedia of Bacterial and Archaeal Type Strains, Phase III: the genomes of soil and plant-associated and newly described type strains.</title>
        <authorList>
            <person name="Whitman W.B."/>
            <person name="Woyke T."/>
            <person name="Klenk H.P."/>
            <person name="Zhou Y."/>
            <person name="Lilburn T.G."/>
            <person name="Beck B.J."/>
            <person name="De Vos P."/>
            <person name="Vandamme P."/>
            <person name="Eisen J.A."/>
            <person name="Garrity G."/>
            <person name="Hugenholtz P."/>
            <person name="Kyrpides N.C."/>
        </authorList>
    </citation>
    <scope>NUCLEOTIDE SEQUENCE [LARGE SCALE GENOMIC DNA]</scope>
    <source>
        <strain evidence="6 7">VKM Ac-2541</strain>
    </source>
</reference>
<protein>
    <submittedName>
        <fullName evidence="6">RHS repeat-associated protein</fullName>
    </submittedName>
</protein>
<evidence type="ECO:0000256" key="2">
    <source>
        <dbReference type="SAM" id="MobiDB-lite"/>
    </source>
</evidence>
<dbReference type="EMBL" id="SLWR01000011">
    <property type="protein sequence ID" value="TCO44079.1"/>
    <property type="molecule type" value="Genomic_DNA"/>
</dbReference>
<dbReference type="Gene3D" id="2.180.10.10">
    <property type="entry name" value="RHS repeat-associated core"/>
    <property type="match status" value="4"/>
</dbReference>
<evidence type="ECO:0000256" key="3">
    <source>
        <dbReference type="SAM" id="SignalP"/>
    </source>
</evidence>
<feature type="domain" description="Golvesin/Xly CBD-like" evidence="5">
    <location>
        <begin position="2017"/>
        <end position="2148"/>
    </location>
</feature>
<feature type="signal peptide" evidence="3">
    <location>
        <begin position="1"/>
        <end position="26"/>
    </location>
</feature>
<evidence type="ECO:0000313" key="6">
    <source>
        <dbReference type="EMBL" id="TCO44079.1"/>
    </source>
</evidence>
<sequence>MRRARMLLTSALSLSLAMLTGVPAEAQPAQAIASSAHAAVPALVPPKPAVAAPAEGAQRPPRRARVSNVTAHRVKELPEMRSATMKRYRMSDGTVEVELYAGPVHFRDKAGKWQDIDTRVTADDKPGYAFGNSKNAFGSHFGKRSDDLVRFEADDRWISVGTTQSVRGLTPTASGSTVTYPDVFGTADLRYHVSSGGLKEEIVLESAPTTAEYTFRLRMGGVEARAEADGSIGFYRNGVSSGRPAFVMPKPFMTDSVKDPSSPYGFTMSDKVTQTVTQKGSEIEVTVKADPAWLAAAERVYPVVIDPTIEVVPDPAAAQDTMISEGAPTTNYGSSANLNVGNAATGANSYRALLKFDLSQLGLSTSTTVKAASLDVYFAQPHTSEATDVNLEARKVTADWTESTATWSGMNTSYFTGSLPFNYLGVDDEDEGRVQFTGPWAYAAGYANSVAGGLHYLPLGTTADTFTWNPNISDAGNYRVDAYYTAYSNRGTPKYDVVDDTGAKTTTAVNQTTGTSGTGYWATLATKHFSPGKPASVTMTRDTATNSSPVADALRFVEAGTVVKPLKQRDAWHSYAVGNVVQEWVNGTTPNYGLMLKASNEAAGLGGPSYLASENLFGGETTTWPRLTIQYAEPSVELAIPTKINATGAELSWGDYADPSPDDGDDIVEYQVYRGCVTLPESLCTNPVPAALDPAHPGGAELIATVPKDVRAYVDDGATASSTAGPATFRYWIVVRTKDGVLVPSASQLVETPRPGRVRRVLTGDISDTTIANATSPTNYTSTNIPTPDGYNWTYAGNNHTTYGDTRALMAFDSASIPKDVPVLDAELQLWKSTSPGSGATFDLHSLTKSFVESQATWNSASSTIPWTTQGGDYSPTVLAFSQPANSLPTRLSWKDTKLTDVVQGWITNAGTNHGLLIKAHDESVAQQRIAIGAGELSEAELRPRLIVDYVDKTTAGTYYAPEIPERVRPNTIFTVPVTVTNTTKDAWPAMSVSYRWMEDDKDVTVPAYQLETPVNALEPGESVTVPAKIRVAINSTNGNKRVEYRLELELRNTTSKVWMSSPPPPDGGGLGIPPLTKAMVVEDPSSEQLGLEKFFAYSGEDTGSGSSVVENLYAGNVVFSYDPIQNPSRGASTFVRLAYNSMDGTSTSAGYGWSVQASTLGRLGKLALSTKAPEGSKYPPTVQLVDGDGTTHTWILDDATLTYKRPAGVALDLAMDPNAQADRQWSLTRPDGTRFYFQDTGNAGGIQTYIRDRNGNETKFSYAKSDGDTSLLTSITDADGRPTLTLDYIANSNHLKYIRDYSGRALRFTYTGDQLTQLVDGGKYDPATDAFGDQVTKTFKFGYTAESTNGNAKLTSVVDPRNSTTVLQYYASTTDSAAAGKLQTLTDRRGKVTEFAYADPDADDGKDMQATVTGVSVEAGVTKRYTTTYRMDGYGRPTNVTNAKGEATKLGWDRQNNVVWMEEANGAVSTWAYDQDTGYPTSIRDAEANKNNTPATTLKYAEQPGGTAPDNKPTAPVTVLTEKLSPLGNKWLFGYDTKGNLTSVTDPVGVSTATAGDYQTTYDYNPYGQLTQIHDANGNQPTVFADYDANGYPTKITDPLGKSTLFTYDVRGQVSTVTDALGKLTTAQYDSFGRPAKVSTPIDSDAATPLIQTTETKYDLNDNVTTVIAPNGAQTTQTYDLNDQQESSVLPSNGASGVRKVTYAYDDLGRLSQQTAPQGNLTSNPDDFVTRYSYDPIGQLTSTVTPFDGRSSYKTTYQYDNVGNLLKVIDPRKNDTPDGNDLTKQMTYDRNHRVVATIDAAGYANRAQYDSDGRVVAEFDADGNKKTTVYDARGKVTSVSVPHTPTNGTTKQRVTRYYYDENGNQTKAEQPRGVSTTSSTTDFLEELVYDANNRVVQRKSPFDTADITYKTAVSTFYQYDPVGNLSRQSEPTSATTAATARDWSTFSWFDNGAARTSTDPWGISTTYGLNLLGQQISRTLTSAAGDATRAMSWDYWPDGSLKSRSDTAPLAGLDEVMVDNSDLQNVAPLGAWPSAASSATKVGYDYQTHAAAAGSTDTFTWKLRVPSSGTYAVYARCPVGVGTATAATYTVQHSTGSATATANQSTCTAQSPWVALGTYTFAEGVDKKVTLAVPATGTVVADAVKLVKAGSGEGAKKVFGFDYDVNGQQTAIHDNSADARIDTYEVRYDGLGRADQIRELKAGVAQATTTYGYDANSNLTSWFADDQVTPEVDQFAAYTYDVRDMLAKIESAKNPTDTAKKTTTYTYTSRGQRAGVVKPNGNTVAYRWIEDGLMRSQVEKSADGKLVSSHSLAYDLDGNRTSDVSKVKNADSASAYLEQTASLSYTPEGRLRGVAKSGANPGSNESYEYDAPGNVKQQTVAGATTTFTFDRNRLLRATSGGSTADYNYDPFGRLNTVTAADKVVERYGYDGFDRTVSHRKYDPATGALKSSKTSVFDPLDRTVQETTTAGTTTKTKQLSYLGLTDQVVSEETPGTGGGSATVSASYTYGPSGERISQTKNPGGTGEETAYYGLNPHTDVETLTDQNGNATSTYRYTGYGSNDATGFTGKDKSTATGGPEVEPYNPYRFNSKRWDPATSSYDMGFRDYSPGLNRFLTRDMYNGALADLKLGSDPWNTNRYAFAGGNPITGIEHDGHCAFDPETESACGMEVERTLNSGSNPPPVTQTQPTERSTGTKLAQWFGGEKPIQQKLGEEVFIKPAVETYEDCKAAVLTANQTSWQQCKTGVGLTALGFTGGGKVVGIGVRTLEGVAAARAEAATAGTLLGRAAAPVTFKNGSIFLRTFKTGGGELDVMGSVTRSGRDLHLDDLAIFPRGTEGLERVPMGPEAVNSLKSQMSELARQDGFERIIISYTRYLKDGAVRRDGMMTIDLGG</sequence>
<dbReference type="PANTHER" id="PTHR32305">
    <property type="match status" value="1"/>
</dbReference>
<gene>
    <name evidence="6" type="ORF">EV646_111272</name>
</gene>